<gene>
    <name evidence="10" type="ORF">JI742_04880</name>
</gene>
<dbReference type="Gene3D" id="3.10.450.70">
    <property type="entry name" value="Disulphide bond isomerase, DsbC/G, N-terminal"/>
    <property type="match status" value="1"/>
</dbReference>
<keyword evidence="4 7" id="KW-0574">Periplasm</keyword>
<feature type="domain" description="Disulphide bond isomerase DsbC/G N-terminal" evidence="8">
    <location>
        <begin position="30"/>
        <end position="104"/>
    </location>
</feature>
<sequence>MRRPLAAALLAAAGLLAAASLMPPPAHAQAQAAAAVDPEVDKRIRKVLAERLPNLPRIDEIRATPIAGLYELRIGSDLVYGDASGQYLVQGQIIETANRRNLTEERINKLTAIDFASLPLKDAIVWKTGTGKRRIAVFSDPNCGYCKRFEAELSKAKDLTVYTFLMPILSEDSAAKSKAIWCAKDSTASWRGWMLDGMNPAKAAADCANPIERNLELGRKLKVNGTPAIVFEDGSRVPGMVPAAELERRLAEVAKGG</sequence>
<evidence type="ECO:0000256" key="4">
    <source>
        <dbReference type="ARBA" id="ARBA00022764"/>
    </source>
</evidence>
<dbReference type="GO" id="GO:0042597">
    <property type="term" value="C:periplasmic space"/>
    <property type="evidence" value="ECO:0007669"/>
    <property type="project" value="UniProtKB-SubCell"/>
</dbReference>
<dbReference type="Gene3D" id="3.40.30.10">
    <property type="entry name" value="Glutaredoxin"/>
    <property type="match status" value="1"/>
</dbReference>
<comment type="subcellular location">
    <subcellularLocation>
        <location evidence="1 7">Periplasm</location>
    </subcellularLocation>
</comment>
<dbReference type="Proteomes" id="UP000643207">
    <property type="component" value="Unassembled WGS sequence"/>
</dbReference>
<dbReference type="Pfam" id="PF10411">
    <property type="entry name" value="DsbC_N"/>
    <property type="match status" value="1"/>
</dbReference>
<dbReference type="Pfam" id="PF13098">
    <property type="entry name" value="Thioredoxin_2"/>
    <property type="match status" value="1"/>
</dbReference>
<proteinExistence type="inferred from homology"/>
<dbReference type="CDD" id="cd03020">
    <property type="entry name" value="DsbA_DsbC_DsbG"/>
    <property type="match status" value="1"/>
</dbReference>
<comment type="caution">
    <text evidence="10">The sequence shown here is derived from an EMBL/GenBank/DDBJ whole genome shotgun (WGS) entry which is preliminary data.</text>
</comment>
<evidence type="ECO:0000313" key="11">
    <source>
        <dbReference type="Proteomes" id="UP000643207"/>
    </source>
</evidence>
<dbReference type="RefSeq" id="WP_201826374.1">
    <property type="nucleotide sequence ID" value="NZ_JAERRA010000001.1"/>
</dbReference>
<evidence type="ECO:0000256" key="7">
    <source>
        <dbReference type="RuleBase" id="RU364038"/>
    </source>
</evidence>
<dbReference type="AlphaFoldDB" id="A0A9X0XCJ8"/>
<dbReference type="InterPro" id="IPR036249">
    <property type="entry name" value="Thioredoxin-like_sf"/>
</dbReference>
<dbReference type="InterPro" id="IPR018950">
    <property type="entry name" value="DiS-bond_isomerase_DsbC/G_N"/>
</dbReference>
<evidence type="ECO:0000259" key="9">
    <source>
        <dbReference type="Pfam" id="PF13098"/>
    </source>
</evidence>
<dbReference type="InterPro" id="IPR012336">
    <property type="entry name" value="Thioredoxin-like_fold"/>
</dbReference>
<keyword evidence="11" id="KW-1185">Reference proteome</keyword>
<dbReference type="InterPro" id="IPR017937">
    <property type="entry name" value="Thioredoxin_CS"/>
</dbReference>
<evidence type="ECO:0000313" key="10">
    <source>
        <dbReference type="EMBL" id="MBL0719219.1"/>
    </source>
</evidence>
<protein>
    <recommendedName>
        <fullName evidence="7">Thiol:disulfide interchange protein</fullName>
    </recommendedName>
</protein>
<keyword evidence="6 7" id="KW-0676">Redox-active center</keyword>
<dbReference type="InterPro" id="IPR051470">
    <property type="entry name" value="Thiol:disulfide_interchange"/>
</dbReference>
<evidence type="ECO:0000259" key="8">
    <source>
        <dbReference type="Pfam" id="PF10411"/>
    </source>
</evidence>
<feature type="chain" id="PRO_5041020273" description="Thiol:disulfide interchange protein" evidence="7">
    <location>
        <begin position="29"/>
        <end position="257"/>
    </location>
</feature>
<keyword evidence="3 7" id="KW-0732">Signal</keyword>
<keyword evidence="5" id="KW-1015">Disulfide bond</keyword>
<evidence type="ECO:0000256" key="5">
    <source>
        <dbReference type="ARBA" id="ARBA00023157"/>
    </source>
</evidence>
<dbReference type="EMBL" id="JAERRA010000001">
    <property type="protein sequence ID" value="MBL0719219.1"/>
    <property type="molecule type" value="Genomic_DNA"/>
</dbReference>
<accession>A0A9X0XCJ8</accession>
<dbReference type="PANTHER" id="PTHR35272">
    <property type="entry name" value="THIOL:DISULFIDE INTERCHANGE PROTEIN DSBC-RELATED"/>
    <property type="match status" value="1"/>
</dbReference>
<reference evidence="10 11" key="1">
    <citation type="submission" date="2021-01" db="EMBL/GenBank/DDBJ databases">
        <title>Piscinibacter sp. Jin2 Genome sequencing and assembly.</title>
        <authorList>
            <person name="Kim I."/>
        </authorList>
    </citation>
    <scope>NUCLEOTIDE SEQUENCE [LARGE SCALE GENOMIC DNA]</scope>
    <source>
        <strain evidence="10 11">Jin2</strain>
    </source>
</reference>
<dbReference type="SUPFAM" id="SSF52833">
    <property type="entry name" value="Thioredoxin-like"/>
    <property type="match status" value="1"/>
</dbReference>
<feature type="signal peptide" evidence="7">
    <location>
        <begin position="1"/>
        <end position="28"/>
    </location>
</feature>
<dbReference type="PANTHER" id="PTHR35272:SF3">
    <property type="entry name" value="THIOL:DISULFIDE INTERCHANGE PROTEIN DSBC"/>
    <property type="match status" value="1"/>
</dbReference>
<evidence type="ECO:0000256" key="6">
    <source>
        <dbReference type="ARBA" id="ARBA00023284"/>
    </source>
</evidence>
<dbReference type="InterPro" id="IPR009094">
    <property type="entry name" value="DiS-bond_isomerase_DsbC/G_N_sf"/>
</dbReference>
<evidence type="ECO:0000256" key="1">
    <source>
        <dbReference type="ARBA" id="ARBA00004418"/>
    </source>
</evidence>
<evidence type="ECO:0000256" key="3">
    <source>
        <dbReference type="ARBA" id="ARBA00022729"/>
    </source>
</evidence>
<name>A0A9X0XCJ8_9BURK</name>
<feature type="domain" description="Thioredoxin-like fold" evidence="9">
    <location>
        <begin position="128"/>
        <end position="250"/>
    </location>
</feature>
<evidence type="ECO:0000256" key="2">
    <source>
        <dbReference type="ARBA" id="ARBA00009813"/>
    </source>
</evidence>
<organism evidence="10 11">
    <name type="scientific">Aquariibacter lacus</name>
    <dbReference type="NCBI Taxonomy" id="2801332"/>
    <lineage>
        <taxon>Bacteria</taxon>
        <taxon>Pseudomonadati</taxon>
        <taxon>Pseudomonadota</taxon>
        <taxon>Betaproteobacteria</taxon>
        <taxon>Burkholderiales</taxon>
        <taxon>Sphaerotilaceae</taxon>
        <taxon>Aquariibacter</taxon>
    </lineage>
</organism>
<comment type="function">
    <text evidence="7">Required for disulfide bond formation in some periplasmic proteins. Acts by transferring its disulfide bond to other proteins and is reduced in the process.</text>
</comment>
<dbReference type="InterPro" id="IPR033954">
    <property type="entry name" value="DiS-bond_Isoase_DsbC/G"/>
</dbReference>
<dbReference type="PROSITE" id="PS00194">
    <property type="entry name" value="THIOREDOXIN_1"/>
    <property type="match status" value="1"/>
</dbReference>
<comment type="similarity">
    <text evidence="2 7">Belongs to the thioredoxin family. DsbC subfamily.</text>
</comment>
<dbReference type="SUPFAM" id="SSF54423">
    <property type="entry name" value="DsbC/DsbG N-terminal domain-like"/>
    <property type="match status" value="1"/>
</dbReference>